<sequence>MNLWKSIKNILKSPKEDKWTAEKDAVYFHEDSYRQVEICPFENLSYLKKQNFEIGQFAENHSDGIGYTEIYEREENPISIYDKNIPFSELDELLISLGFKKKIKVYEGYGSTSWRCENTFAYEMNRALIFVYPEGEFVKDFWIDNFRFEEDKEIIEKLKNGLLKIGTEYDLVLNDWNLTMVFDLRNESEIEQYLCADL</sequence>
<evidence type="ECO:0000313" key="1">
    <source>
        <dbReference type="EMBL" id="GAA3792119.1"/>
    </source>
</evidence>
<dbReference type="RefSeq" id="WP_344731009.1">
    <property type="nucleotide sequence ID" value="NZ_BAABBI010000007.1"/>
</dbReference>
<reference evidence="2" key="1">
    <citation type="journal article" date="2019" name="Int. J. Syst. Evol. Microbiol.">
        <title>The Global Catalogue of Microorganisms (GCM) 10K type strain sequencing project: providing services to taxonomists for standard genome sequencing and annotation.</title>
        <authorList>
            <consortium name="The Broad Institute Genomics Platform"/>
            <consortium name="The Broad Institute Genome Sequencing Center for Infectious Disease"/>
            <person name="Wu L."/>
            <person name="Ma J."/>
        </authorList>
    </citation>
    <scope>NUCLEOTIDE SEQUENCE [LARGE SCALE GENOMIC DNA]</scope>
    <source>
        <strain evidence="2">JCM 17525</strain>
    </source>
</reference>
<name>A0ABP7HGY4_9FLAO</name>
<dbReference type="Proteomes" id="UP001501456">
    <property type="component" value="Unassembled WGS sequence"/>
</dbReference>
<protein>
    <submittedName>
        <fullName evidence="1">Uncharacterized protein</fullName>
    </submittedName>
</protein>
<keyword evidence="2" id="KW-1185">Reference proteome</keyword>
<accession>A0ABP7HGY4</accession>
<organism evidence="1 2">
    <name type="scientific">Corallibacter vietnamensis</name>
    <dbReference type="NCBI Taxonomy" id="904130"/>
    <lineage>
        <taxon>Bacteria</taxon>
        <taxon>Pseudomonadati</taxon>
        <taxon>Bacteroidota</taxon>
        <taxon>Flavobacteriia</taxon>
        <taxon>Flavobacteriales</taxon>
        <taxon>Flavobacteriaceae</taxon>
        <taxon>Corallibacter</taxon>
    </lineage>
</organism>
<evidence type="ECO:0000313" key="2">
    <source>
        <dbReference type="Proteomes" id="UP001501456"/>
    </source>
</evidence>
<proteinExistence type="predicted"/>
<gene>
    <name evidence="1" type="ORF">GCM10022271_25580</name>
</gene>
<dbReference type="EMBL" id="BAABBI010000007">
    <property type="protein sequence ID" value="GAA3792119.1"/>
    <property type="molecule type" value="Genomic_DNA"/>
</dbReference>
<comment type="caution">
    <text evidence="1">The sequence shown here is derived from an EMBL/GenBank/DDBJ whole genome shotgun (WGS) entry which is preliminary data.</text>
</comment>